<name>A0ABT8G3L0_9MICO</name>
<dbReference type="PANTHER" id="PTHR33178">
    <property type="match status" value="1"/>
</dbReference>
<dbReference type="EMBL" id="JAUHPV010000007">
    <property type="protein sequence ID" value="MDN4473725.1"/>
    <property type="molecule type" value="Genomic_DNA"/>
</dbReference>
<evidence type="ECO:0000256" key="1">
    <source>
        <dbReference type="ARBA" id="ARBA00011738"/>
    </source>
</evidence>
<dbReference type="InterPro" id="IPR013097">
    <property type="entry name" value="Dabb"/>
</dbReference>
<protein>
    <submittedName>
        <fullName evidence="3">Dabb family protein</fullName>
    </submittedName>
</protein>
<evidence type="ECO:0000313" key="3">
    <source>
        <dbReference type="EMBL" id="MDN4473725.1"/>
    </source>
</evidence>
<gene>
    <name evidence="3" type="ORF">QQX04_12035</name>
</gene>
<dbReference type="InterPro" id="IPR011008">
    <property type="entry name" value="Dimeric_a/b-barrel"/>
</dbReference>
<comment type="subunit">
    <text evidence="1">Homodimer.</text>
</comment>
<sequence>MAGEGNIVHVVLTQWRGEIAPEARRELTERITGFATEIPGIVSVTEGPSVSPEGLEGEFEWGLVVTFADAAARDVYLDHPAHLPVAKLIGDNAERVVVLDLAA</sequence>
<evidence type="ECO:0000313" key="4">
    <source>
        <dbReference type="Proteomes" id="UP001172738"/>
    </source>
</evidence>
<feature type="domain" description="Stress-response A/B barrel" evidence="2">
    <location>
        <begin position="7"/>
        <end position="101"/>
    </location>
</feature>
<reference evidence="3" key="1">
    <citation type="submission" date="2023-06" db="EMBL/GenBank/DDBJ databases">
        <title>SYSU T00b26.</title>
        <authorList>
            <person name="Gao L."/>
            <person name="Fang B.-Z."/>
            <person name="Li W.-J."/>
        </authorList>
    </citation>
    <scope>NUCLEOTIDE SEQUENCE</scope>
    <source>
        <strain evidence="3">SYSU T00b26</strain>
    </source>
</reference>
<organism evidence="3 4">
    <name type="scientific">Demequina zhanjiangensis</name>
    <dbReference type="NCBI Taxonomy" id="3051659"/>
    <lineage>
        <taxon>Bacteria</taxon>
        <taxon>Bacillati</taxon>
        <taxon>Actinomycetota</taxon>
        <taxon>Actinomycetes</taxon>
        <taxon>Micrococcales</taxon>
        <taxon>Demequinaceae</taxon>
        <taxon>Demequina</taxon>
    </lineage>
</organism>
<comment type="caution">
    <text evidence="3">The sequence shown here is derived from an EMBL/GenBank/DDBJ whole genome shotgun (WGS) entry which is preliminary data.</text>
</comment>
<dbReference type="Proteomes" id="UP001172738">
    <property type="component" value="Unassembled WGS sequence"/>
</dbReference>
<dbReference type="SUPFAM" id="SSF54909">
    <property type="entry name" value="Dimeric alpha+beta barrel"/>
    <property type="match status" value="1"/>
</dbReference>
<dbReference type="PROSITE" id="PS51502">
    <property type="entry name" value="S_R_A_B_BARREL"/>
    <property type="match status" value="1"/>
</dbReference>
<dbReference type="Pfam" id="PF07876">
    <property type="entry name" value="Dabb"/>
    <property type="match status" value="1"/>
</dbReference>
<dbReference type="InterPro" id="IPR044662">
    <property type="entry name" value="HS1/DABB1-like"/>
</dbReference>
<dbReference type="Gene3D" id="3.30.70.100">
    <property type="match status" value="1"/>
</dbReference>
<dbReference type="PANTHER" id="PTHR33178:SF10">
    <property type="entry name" value="STRESS-RESPONSE A_B BARREL DOMAIN-CONTAINING PROTEIN"/>
    <property type="match status" value="1"/>
</dbReference>
<accession>A0ABT8G3L0</accession>
<evidence type="ECO:0000259" key="2">
    <source>
        <dbReference type="PROSITE" id="PS51502"/>
    </source>
</evidence>
<dbReference type="SMART" id="SM00886">
    <property type="entry name" value="Dabb"/>
    <property type="match status" value="1"/>
</dbReference>
<dbReference type="RefSeq" id="WP_301129530.1">
    <property type="nucleotide sequence ID" value="NZ_JAUHPV010000007.1"/>
</dbReference>
<keyword evidence="4" id="KW-1185">Reference proteome</keyword>
<proteinExistence type="predicted"/>